<sequence>MKGYSYTNVDNNMAKSKGVGYYLSRLSVAISIVVLTVSLPLTVYSGILTLGGSLALAWFVALIVFDAMLITYVVRQVKSKGVKKVVAGMRVYGCFNPSAKEEQYMPAQKTYFGIDIDSGVVGIAALYAVQASIKQKRILFEAETIESWEYTDSKLVVNLRNRHIPTVEIILLNAGLAYRQLEMLTRMHEQHKKYRGEKYLQWRKNMLDEGWMLPRTY</sequence>
<protein>
    <recommendedName>
        <fullName evidence="3">ExcA</fullName>
    </recommendedName>
</protein>
<proteinExistence type="predicted"/>
<keyword evidence="1" id="KW-0472">Membrane</keyword>
<gene>
    <name evidence="2" type="ORF">FZ366_22205</name>
</gene>
<evidence type="ECO:0008006" key="3">
    <source>
        <dbReference type="Google" id="ProtNLM"/>
    </source>
</evidence>
<keyword evidence="1" id="KW-1133">Transmembrane helix</keyword>
<feature type="transmembrane region" description="Helical" evidence="1">
    <location>
        <begin position="55"/>
        <end position="74"/>
    </location>
</feature>
<comment type="caution">
    <text evidence="2">The sequence shown here is derived from an EMBL/GenBank/DDBJ whole genome shotgun (WGS) entry which is preliminary data.</text>
</comment>
<name>A0A5Y7UZJ4_SALER</name>
<evidence type="ECO:0000313" key="2">
    <source>
        <dbReference type="EMBL" id="ECQ2987385.1"/>
    </source>
</evidence>
<keyword evidence="1" id="KW-0812">Transmembrane</keyword>
<feature type="transmembrane region" description="Helical" evidence="1">
    <location>
        <begin position="21"/>
        <end position="43"/>
    </location>
</feature>
<reference evidence="2" key="1">
    <citation type="submission" date="2019-08" db="EMBL/GenBank/DDBJ databases">
        <authorList>
            <consortium name="PulseNet: The National Subtyping Network for Foodborne Disease Surveillance"/>
            <person name="Tarr C.L."/>
            <person name="Trees E."/>
            <person name="Katz L.S."/>
            <person name="Carleton-Romer H.A."/>
            <person name="Stroika S."/>
            <person name="Kucerova Z."/>
            <person name="Roache K.F."/>
            <person name="Sabol A.L."/>
            <person name="Besser J."/>
            <person name="Gerner-Smidt P."/>
        </authorList>
    </citation>
    <scope>NUCLEOTIDE SEQUENCE</scope>
    <source>
        <strain evidence="2">PNUSAS094600</strain>
    </source>
</reference>
<evidence type="ECO:0000256" key="1">
    <source>
        <dbReference type="SAM" id="Phobius"/>
    </source>
</evidence>
<dbReference type="EMBL" id="AAKAJG010000028">
    <property type="protein sequence ID" value="ECQ2987385.1"/>
    <property type="molecule type" value="Genomic_DNA"/>
</dbReference>
<dbReference type="AlphaFoldDB" id="A0A5Y7UZJ4"/>
<organism evidence="2">
    <name type="scientific">Salmonella enterica</name>
    <name type="common">Salmonella choleraesuis</name>
    <dbReference type="NCBI Taxonomy" id="28901"/>
    <lineage>
        <taxon>Bacteria</taxon>
        <taxon>Pseudomonadati</taxon>
        <taxon>Pseudomonadota</taxon>
        <taxon>Gammaproteobacteria</taxon>
        <taxon>Enterobacterales</taxon>
        <taxon>Enterobacteriaceae</taxon>
        <taxon>Salmonella</taxon>
    </lineage>
</organism>
<accession>A0A5Y7UZJ4</accession>